<evidence type="ECO:0000313" key="2">
    <source>
        <dbReference type="EMBL" id="PUZ28000.1"/>
    </source>
</evidence>
<name>A0A2T7BK32_9BACT</name>
<keyword evidence="3" id="KW-1185">Reference proteome</keyword>
<feature type="chain" id="PRO_5015744072" evidence="1">
    <location>
        <begin position="20"/>
        <end position="262"/>
    </location>
</feature>
<evidence type="ECO:0000256" key="1">
    <source>
        <dbReference type="SAM" id="SignalP"/>
    </source>
</evidence>
<dbReference type="OrthoDB" id="9808473at2"/>
<dbReference type="Pfam" id="PF11306">
    <property type="entry name" value="DUF3108"/>
    <property type="match status" value="1"/>
</dbReference>
<gene>
    <name evidence="2" type="ORF">DCC81_00495</name>
</gene>
<protein>
    <submittedName>
        <fullName evidence="2">DUF3108 domain-containing protein</fullName>
    </submittedName>
</protein>
<dbReference type="AlphaFoldDB" id="A0A2T7BK32"/>
<feature type="signal peptide" evidence="1">
    <location>
        <begin position="1"/>
        <end position="19"/>
    </location>
</feature>
<reference evidence="2 3" key="1">
    <citation type="submission" date="2018-04" db="EMBL/GenBank/DDBJ databases">
        <title>Chitinophaga fuyangensis sp. nov., isolated from soil in a chemical factory.</title>
        <authorList>
            <person name="Chen K."/>
        </authorList>
    </citation>
    <scope>NUCLEOTIDE SEQUENCE [LARGE SCALE GENOMIC DNA]</scope>
    <source>
        <strain evidence="2 3">LY-1</strain>
    </source>
</reference>
<comment type="caution">
    <text evidence="2">The sequence shown here is derived from an EMBL/GenBank/DDBJ whole genome shotgun (WGS) entry which is preliminary data.</text>
</comment>
<proteinExistence type="predicted"/>
<dbReference type="InterPro" id="IPR021457">
    <property type="entry name" value="DUF3108"/>
</dbReference>
<dbReference type="RefSeq" id="WP_108684641.1">
    <property type="nucleotide sequence ID" value="NZ_QCYK01000001.1"/>
</dbReference>
<evidence type="ECO:0000313" key="3">
    <source>
        <dbReference type="Proteomes" id="UP000244450"/>
    </source>
</evidence>
<organism evidence="2 3">
    <name type="scientific">Chitinophaga parva</name>
    <dbReference type="NCBI Taxonomy" id="2169414"/>
    <lineage>
        <taxon>Bacteria</taxon>
        <taxon>Pseudomonadati</taxon>
        <taxon>Bacteroidota</taxon>
        <taxon>Chitinophagia</taxon>
        <taxon>Chitinophagales</taxon>
        <taxon>Chitinophagaceae</taxon>
        <taxon>Chitinophaga</taxon>
    </lineage>
</organism>
<dbReference type="EMBL" id="QCYK01000001">
    <property type="protein sequence ID" value="PUZ28000.1"/>
    <property type="molecule type" value="Genomic_DNA"/>
</dbReference>
<dbReference type="Proteomes" id="UP000244450">
    <property type="component" value="Unassembled WGS sequence"/>
</dbReference>
<accession>A0A2T7BK32</accession>
<keyword evidence="1" id="KW-0732">Signal</keyword>
<sequence>MKRCLLVLLGILLLSSARAQDFCGLRNTAYHAGESFTLKVFYNLGRIYVGAGEAVMTINNEKLDGKDVYHIVAAGKTYRSYDWIFKVRDTYQTYIDTATLQPYKFVRDVNEGGYKINANVTFDRESNTATSTKTKITVPHCVQDVVSAVYYARNIDFNKYKVNDKITFSMYLDDQVYEIYIRYLGKEEVDTRFGKFRAIKFKPLLLKGTAFTGGEQMTVWVSDDENKIPLRIDSPISVGSIKVDMIDYKNLRYPFTSLLGKR</sequence>